<dbReference type="Gene3D" id="3.40.1800.20">
    <property type="match status" value="1"/>
</dbReference>
<dbReference type="GO" id="GO:0008270">
    <property type="term" value="F:zinc ion binding"/>
    <property type="evidence" value="ECO:0007669"/>
    <property type="project" value="UniProtKB-UniRule"/>
</dbReference>
<evidence type="ECO:0000256" key="3">
    <source>
        <dbReference type="ARBA" id="ARBA00022723"/>
    </source>
</evidence>
<dbReference type="SMART" id="SM00355">
    <property type="entry name" value="ZnF_C2H2"/>
    <property type="match status" value="10"/>
</dbReference>
<dbReference type="InterPro" id="IPR012934">
    <property type="entry name" value="Znf_AD"/>
</dbReference>
<keyword evidence="8" id="KW-0804">Transcription</keyword>
<dbReference type="PANTHER" id="PTHR24379:SF127">
    <property type="entry name" value="BLOODY FINGERS-RELATED"/>
    <property type="match status" value="1"/>
</dbReference>
<dbReference type="SMART" id="SM00868">
    <property type="entry name" value="zf-AD"/>
    <property type="match status" value="1"/>
</dbReference>
<feature type="binding site" evidence="11">
    <location>
        <position position="13"/>
    </location>
    <ligand>
        <name>Zn(2+)</name>
        <dbReference type="ChEBI" id="CHEBI:29105"/>
    </ligand>
</feature>
<feature type="binding site" evidence="11">
    <location>
        <position position="16"/>
    </location>
    <ligand>
        <name>Zn(2+)</name>
        <dbReference type="ChEBI" id="CHEBI:29105"/>
    </ligand>
</feature>
<gene>
    <name evidence="15" type="ORF">pipiens_019235</name>
</gene>
<evidence type="ECO:0000256" key="8">
    <source>
        <dbReference type="ARBA" id="ARBA00023163"/>
    </source>
</evidence>
<dbReference type="PROSITE" id="PS50157">
    <property type="entry name" value="ZINC_FINGER_C2H2_2"/>
    <property type="match status" value="6"/>
</dbReference>
<dbReference type="GO" id="GO:0006355">
    <property type="term" value="P:regulation of DNA-templated transcription"/>
    <property type="evidence" value="ECO:0007669"/>
    <property type="project" value="UniProtKB-ARBA"/>
</dbReference>
<comment type="subcellular location">
    <subcellularLocation>
        <location evidence="1">Nucleus</location>
    </subcellularLocation>
</comment>
<evidence type="ECO:0000259" key="13">
    <source>
        <dbReference type="PROSITE" id="PS50157"/>
    </source>
</evidence>
<dbReference type="EMBL" id="JBEHCU010001170">
    <property type="protein sequence ID" value="KAL1403748.1"/>
    <property type="molecule type" value="Genomic_DNA"/>
</dbReference>
<dbReference type="InterPro" id="IPR036236">
    <property type="entry name" value="Znf_C2H2_sf"/>
</dbReference>
<name>A0ABD1DVT6_CULPP</name>
<feature type="domain" description="C2H2-type" evidence="13">
    <location>
        <begin position="457"/>
        <end position="484"/>
    </location>
</feature>
<evidence type="ECO:0000256" key="12">
    <source>
        <dbReference type="SAM" id="MobiDB-lite"/>
    </source>
</evidence>
<feature type="domain" description="C2H2-type" evidence="13">
    <location>
        <begin position="401"/>
        <end position="428"/>
    </location>
</feature>
<evidence type="ECO:0000256" key="10">
    <source>
        <dbReference type="PROSITE-ProRule" id="PRU00042"/>
    </source>
</evidence>
<evidence type="ECO:0000256" key="5">
    <source>
        <dbReference type="ARBA" id="ARBA00022771"/>
    </source>
</evidence>
<dbReference type="PANTHER" id="PTHR24379">
    <property type="entry name" value="KRAB AND ZINC FINGER DOMAIN-CONTAINING"/>
    <property type="match status" value="1"/>
</dbReference>
<feature type="binding site" evidence="11">
    <location>
        <position position="65"/>
    </location>
    <ligand>
        <name>Zn(2+)</name>
        <dbReference type="ChEBI" id="CHEBI:29105"/>
    </ligand>
</feature>
<feature type="region of interest" description="Disordered" evidence="12">
    <location>
        <begin position="191"/>
        <end position="226"/>
    </location>
</feature>
<feature type="binding site" evidence="11">
    <location>
        <position position="68"/>
    </location>
    <ligand>
        <name>Zn(2+)</name>
        <dbReference type="ChEBI" id="CHEBI:29105"/>
    </ligand>
</feature>
<feature type="domain" description="C2H2-type" evidence="13">
    <location>
        <begin position="375"/>
        <end position="396"/>
    </location>
</feature>
<dbReference type="FunFam" id="3.30.160.60:FF:000870">
    <property type="entry name" value="zinc finger protein 197 isoform X1"/>
    <property type="match status" value="1"/>
</dbReference>
<keyword evidence="9" id="KW-0539">Nucleus</keyword>
<evidence type="ECO:0000313" key="15">
    <source>
        <dbReference type="EMBL" id="KAL1403748.1"/>
    </source>
</evidence>
<sequence>MEYALDMDVHHTCRICLSQPDQEQRLFSLFSSAIVDGFLVSIPEAISFCVDLEIVESAEMPGKICQSCKSQMLNFYAFKRKCKRTEQILQETIAQRRSTVEEVAEAKLEEPEVQPVLEEDEEKPVEEEDGEDDNLMFEIAELVQCESCDKMFENEEELKQHAAAEHFDVEVAETPEAGDDELHDDTEMDAQVEMEPTESQEAQEECAEEAAQEDSEDAELMEQTEEPVDITSTDAAMTCNICGANFVGQSRFGRHMRSHEATAHDEYLLHLKSSGHVDSPAVDAATSYACGICSMELAGKLDDMKLHILIHQEVHSCPLRGCGCEYASLARLGVHIRQKHVEHDSLRCQHCGMDSFDSMADLQQHLRLKCTGKKFPCNHCDKKFLTQRSLANHLKTIEKRFRCDQCGKSFAQQGELKLHQRFHNGERPYQCTVCGKSYKSASLRTAHMDSHIEGKTFQCQICDKQLQTRTCYRNHLKRHSEEKKHECDVCSKKFYTKYHAKIHKEKDGETITVITSPHLPDLALPVVTTTKTATETTSTQLQVPTLPAVTTTKTATEATSPHLPDPTLPVVTTTKTATEATSPHLLDPTLPAVTTTKMATEATSPHLQVPTLPHLPVPTLPAVTTTRTATEATSSHLQAPKK</sequence>
<keyword evidence="7" id="KW-0805">Transcription regulation</keyword>
<dbReference type="Proteomes" id="UP001562425">
    <property type="component" value="Unassembled WGS sequence"/>
</dbReference>
<reference evidence="15 16" key="1">
    <citation type="submission" date="2024-05" db="EMBL/GenBank/DDBJ databases">
        <title>Culex pipiens pipiens assembly and annotation.</title>
        <authorList>
            <person name="Alout H."/>
            <person name="Durand T."/>
        </authorList>
    </citation>
    <scope>NUCLEOTIDE SEQUENCE [LARGE SCALE GENOMIC DNA]</scope>
    <source>
        <strain evidence="15">HA-2024</strain>
        <tissue evidence="15">Whole body</tissue>
    </source>
</reference>
<evidence type="ECO:0000256" key="2">
    <source>
        <dbReference type="ARBA" id="ARBA00006991"/>
    </source>
</evidence>
<feature type="domain" description="C2H2-type" evidence="13">
    <location>
        <begin position="237"/>
        <end position="264"/>
    </location>
</feature>
<evidence type="ECO:0000256" key="6">
    <source>
        <dbReference type="ARBA" id="ARBA00022833"/>
    </source>
</evidence>
<feature type="region of interest" description="Disordered" evidence="12">
    <location>
        <begin position="105"/>
        <end position="133"/>
    </location>
</feature>
<comment type="similarity">
    <text evidence="2">Belongs to the krueppel C2H2-type zinc-finger protein family.</text>
</comment>
<dbReference type="PROSITE" id="PS00028">
    <property type="entry name" value="ZINC_FINGER_C2H2_1"/>
    <property type="match status" value="6"/>
</dbReference>
<dbReference type="SUPFAM" id="SSF57716">
    <property type="entry name" value="Glucocorticoid receptor-like (DNA-binding domain)"/>
    <property type="match status" value="1"/>
</dbReference>
<accession>A0ABD1DVT6</accession>
<keyword evidence="6 11" id="KW-0862">Zinc</keyword>
<feature type="domain" description="ZAD" evidence="14">
    <location>
        <begin position="11"/>
        <end position="92"/>
    </location>
</feature>
<dbReference type="SUPFAM" id="SSF57667">
    <property type="entry name" value="beta-beta-alpha zinc fingers"/>
    <property type="match status" value="4"/>
</dbReference>
<feature type="domain" description="C2H2-type" evidence="13">
    <location>
        <begin position="143"/>
        <end position="175"/>
    </location>
</feature>
<protein>
    <submittedName>
        <fullName evidence="15">Uncharacterized protein</fullName>
    </submittedName>
</protein>
<dbReference type="Pfam" id="PF07776">
    <property type="entry name" value="zf-AD"/>
    <property type="match status" value="1"/>
</dbReference>
<dbReference type="Pfam" id="PF00096">
    <property type="entry name" value="zf-C2H2"/>
    <property type="match status" value="3"/>
</dbReference>
<evidence type="ECO:0000313" key="16">
    <source>
        <dbReference type="Proteomes" id="UP001562425"/>
    </source>
</evidence>
<evidence type="ECO:0000256" key="9">
    <source>
        <dbReference type="ARBA" id="ARBA00023242"/>
    </source>
</evidence>
<dbReference type="InterPro" id="IPR013087">
    <property type="entry name" value="Znf_C2H2_type"/>
</dbReference>
<comment type="caution">
    <text evidence="15">The sequence shown here is derived from an EMBL/GenBank/DDBJ whole genome shotgun (WGS) entry which is preliminary data.</text>
</comment>
<proteinExistence type="inferred from homology"/>
<keyword evidence="3 11" id="KW-0479">Metal-binding</keyword>
<dbReference type="Gene3D" id="3.30.160.60">
    <property type="entry name" value="Classic Zinc Finger"/>
    <property type="match status" value="5"/>
</dbReference>
<keyword evidence="4" id="KW-0677">Repeat</keyword>
<keyword evidence="16" id="KW-1185">Reference proteome</keyword>
<dbReference type="PROSITE" id="PS51915">
    <property type="entry name" value="ZAD"/>
    <property type="match status" value="1"/>
</dbReference>
<keyword evidence="5 10" id="KW-0863">Zinc-finger</keyword>
<evidence type="ECO:0000256" key="7">
    <source>
        <dbReference type="ARBA" id="ARBA00023015"/>
    </source>
</evidence>
<dbReference type="FunFam" id="3.30.160.60:FF:000761">
    <property type="entry name" value="Zinc finger protein 449"/>
    <property type="match status" value="1"/>
</dbReference>
<evidence type="ECO:0000256" key="11">
    <source>
        <dbReference type="PROSITE-ProRule" id="PRU01263"/>
    </source>
</evidence>
<feature type="compositionally biased region" description="Acidic residues" evidence="12">
    <location>
        <begin position="117"/>
        <end position="133"/>
    </location>
</feature>
<evidence type="ECO:0000256" key="4">
    <source>
        <dbReference type="ARBA" id="ARBA00022737"/>
    </source>
</evidence>
<feature type="domain" description="C2H2-type" evidence="13">
    <location>
        <begin position="429"/>
        <end position="456"/>
    </location>
</feature>
<organism evidence="15 16">
    <name type="scientific">Culex pipiens pipiens</name>
    <name type="common">Northern house mosquito</name>
    <dbReference type="NCBI Taxonomy" id="38569"/>
    <lineage>
        <taxon>Eukaryota</taxon>
        <taxon>Metazoa</taxon>
        <taxon>Ecdysozoa</taxon>
        <taxon>Arthropoda</taxon>
        <taxon>Hexapoda</taxon>
        <taxon>Insecta</taxon>
        <taxon>Pterygota</taxon>
        <taxon>Neoptera</taxon>
        <taxon>Endopterygota</taxon>
        <taxon>Diptera</taxon>
        <taxon>Nematocera</taxon>
        <taxon>Culicoidea</taxon>
        <taxon>Culicidae</taxon>
        <taxon>Culicinae</taxon>
        <taxon>Culicini</taxon>
        <taxon>Culex</taxon>
        <taxon>Culex</taxon>
    </lineage>
</organism>
<evidence type="ECO:0000256" key="1">
    <source>
        <dbReference type="ARBA" id="ARBA00004123"/>
    </source>
</evidence>
<dbReference type="AlphaFoldDB" id="A0ABD1DVT6"/>
<dbReference type="GO" id="GO:0005634">
    <property type="term" value="C:nucleus"/>
    <property type="evidence" value="ECO:0007669"/>
    <property type="project" value="UniProtKB-SubCell"/>
</dbReference>
<evidence type="ECO:0000259" key="14">
    <source>
        <dbReference type="PROSITE" id="PS51915"/>
    </source>
</evidence>